<dbReference type="Proteomes" id="UP001156389">
    <property type="component" value="Unassembled WGS sequence"/>
</dbReference>
<proteinExistence type="predicted"/>
<dbReference type="EMBL" id="JAJAGO010000018">
    <property type="protein sequence ID" value="MCT2594055.1"/>
    <property type="molecule type" value="Genomic_DNA"/>
</dbReference>
<evidence type="ECO:0000313" key="1">
    <source>
        <dbReference type="EMBL" id="MCT2594055.1"/>
    </source>
</evidence>
<protein>
    <submittedName>
        <fullName evidence="1">Uncharacterized protein</fullName>
    </submittedName>
</protein>
<reference evidence="1 2" key="1">
    <citation type="submission" date="2021-10" db="EMBL/GenBank/DDBJ databases">
        <title>Streptomyces gossypii sp. nov., isolated from soil collected from cotton field.</title>
        <authorList>
            <person name="Ge X."/>
            <person name="Chen X."/>
            <person name="Liu W."/>
        </authorList>
    </citation>
    <scope>NUCLEOTIDE SEQUENCE [LARGE SCALE GENOMIC DNA]</scope>
    <source>
        <strain evidence="1 2">N2-109</strain>
    </source>
</reference>
<organism evidence="1 2">
    <name type="scientific">Streptomyces gossypii</name>
    <dbReference type="NCBI Taxonomy" id="2883101"/>
    <lineage>
        <taxon>Bacteria</taxon>
        <taxon>Bacillati</taxon>
        <taxon>Actinomycetota</taxon>
        <taxon>Actinomycetes</taxon>
        <taxon>Kitasatosporales</taxon>
        <taxon>Streptomycetaceae</taxon>
        <taxon>Streptomyces</taxon>
    </lineage>
</organism>
<keyword evidence="2" id="KW-1185">Reference proteome</keyword>
<sequence>MATVSPQNPGSAPDGDDCDGLTALPSAFAEELCALALDIAPRLFAVAQVHAPGTDEADGRVAAWGMAYEDGRAQVVSVDGGARMSVGSAESALRWFARREGITARLVWLSPPAAASLQRDADG</sequence>
<accession>A0ABT2K3E8</accession>
<gene>
    <name evidence="1" type="ORF">LHJ74_29815</name>
</gene>
<name>A0ABT2K3E8_9ACTN</name>
<dbReference type="RefSeq" id="WP_260221367.1">
    <property type="nucleotide sequence ID" value="NZ_JAJAGO010000018.1"/>
</dbReference>
<evidence type="ECO:0000313" key="2">
    <source>
        <dbReference type="Proteomes" id="UP001156389"/>
    </source>
</evidence>
<comment type="caution">
    <text evidence="1">The sequence shown here is derived from an EMBL/GenBank/DDBJ whole genome shotgun (WGS) entry which is preliminary data.</text>
</comment>